<gene>
    <name evidence="2" type="ORF">SAMN05428957_10861</name>
</gene>
<keyword evidence="1" id="KW-0472">Membrane</keyword>
<dbReference type="AlphaFoldDB" id="A0A1G9U9L8"/>
<proteinExistence type="predicted"/>
<accession>A0A1G9U9L8</accession>
<evidence type="ECO:0000313" key="3">
    <source>
        <dbReference type="Proteomes" id="UP000198552"/>
    </source>
</evidence>
<evidence type="ECO:0000313" key="2">
    <source>
        <dbReference type="EMBL" id="SDM56686.1"/>
    </source>
</evidence>
<dbReference type="Proteomes" id="UP000198552">
    <property type="component" value="Unassembled WGS sequence"/>
</dbReference>
<feature type="transmembrane region" description="Helical" evidence="1">
    <location>
        <begin position="26"/>
        <end position="46"/>
    </location>
</feature>
<dbReference type="EMBL" id="FNHP01000008">
    <property type="protein sequence ID" value="SDM56686.1"/>
    <property type="molecule type" value="Genomic_DNA"/>
</dbReference>
<reference evidence="3" key="1">
    <citation type="submission" date="2016-10" db="EMBL/GenBank/DDBJ databases">
        <authorList>
            <person name="Varghese N."/>
            <person name="Submissions S."/>
        </authorList>
    </citation>
    <scope>NUCLEOTIDE SEQUENCE [LARGE SCALE GENOMIC DNA]</scope>
    <source>
        <strain evidence="3">EPL6</strain>
    </source>
</reference>
<sequence>MKGRPRHYFAPGTLVRCPARVRGRTVRAVAAWLGAAALAAVAALAWRPLP</sequence>
<evidence type="ECO:0000256" key="1">
    <source>
        <dbReference type="SAM" id="Phobius"/>
    </source>
</evidence>
<protein>
    <submittedName>
        <fullName evidence="2">Uncharacterized protein</fullName>
    </submittedName>
</protein>
<name>A0A1G9U9L8_9BURK</name>
<keyword evidence="1" id="KW-1133">Transmembrane helix</keyword>
<keyword evidence="3" id="KW-1185">Reference proteome</keyword>
<dbReference type="STRING" id="1527607.SAMN05428957_10861"/>
<keyword evidence="1" id="KW-0812">Transmembrane</keyword>
<dbReference type="RefSeq" id="WP_175488292.1">
    <property type="nucleotide sequence ID" value="NZ_FNHP01000008.1"/>
</dbReference>
<organism evidence="2 3">
    <name type="scientific">Oryzisolibacter propanilivorax</name>
    <dbReference type="NCBI Taxonomy" id="1527607"/>
    <lineage>
        <taxon>Bacteria</taxon>
        <taxon>Pseudomonadati</taxon>
        <taxon>Pseudomonadota</taxon>
        <taxon>Betaproteobacteria</taxon>
        <taxon>Burkholderiales</taxon>
        <taxon>Comamonadaceae</taxon>
        <taxon>Oryzisolibacter</taxon>
    </lineage>
</organism>